<dbReference type="GO" id="GO:0046933">
    <property type="term" value="F:proton-transporting ATP synthase activity, rotational mechanism"/>
    <property type="evidence" value="ECO:0007669"/>
    <property type="project" value="InterPro"/>
</dbReference>
<dbReference type="Gene3D" id="2.40.30.20">
    <property type="match status" value="1"/>
</dbReference>
<dbReference type="GO" id="GO:0045259">
    <property type="term" value="C:proton-transporting ATP synthase complex"/>
    <property type="evidence" value="ECO:0007669"/>
    <property type="project" value="InterPro"/>
</dbReference>
<evidence type="ECO:0000313" key="4">
    <source>
        <dbReference type="Ensembl" id="ENSUMAP00000001239"/>
    </source>
</evidence>
<dbReference type="PANTHER" id="PTHR48082">
    <property type="entry name" value="ATP SYNTHASE SUBUNIT ALPHA, MITOCHONDRIAL"/>
    <property type="match status" value="1"/>
</dbReference>
<dbReference type="InterPro" id="IPR004100">
    <property type="entry name" value="ATPase_F1/V1/A1_a/bsu_N"/>
</dbReference>
<name>A0A452T0I1_URSMA</name>
<dbReference type="Ensembl" id="ENSUMAT00000001567.1">
    <property type="protein sequence ID" value="ENSUMAP00000001239.1"/>
    <property type="gene ID" value="ENSUMAG00000001194.1"/>
</dbReference>
<dbReference type="GO" id="GO:0043531">
    <property type="term" value="F:ADP binding"/>
    <property type="evidence" value="ECO:0007669"/>
    <property type="project" value="TreeGrafter"/>
</dbReference>
<dbReference type="PANTHER" id="PTHR48082:SF2">
    <property type="entry name" value="ATP SYNTHASE SUBUNIT ALPHA, MITOCHONDRIAL"/>
    <property type="match status" value="1"/>
</dbReference>
<sequence length="112" mass="12078">MDHNFLIQSSVEGHLGSFHDLAIVDIWQSSLIVTRNLHAFSTCPQRTGTAGVSSVFEECILGANTSADLEETGRVLSIGDGIAQVHGLRNVQAEEMVEFSSKLEAYVSELGT</sequence>
<proteinExistence type="inferred from homology"/>
<evidence type="ECO:0000256" key="2">
    <source>
        <dbReference type="ARBA" id="ARBA00022448"/>
    </source>
</evidence>
<accession>A0A452T0I1</accession>
<feature type="domain" description="ATPase F1/V1/A1 complex alpha/beta subunit N-terminal" evidence="3">
    <location>
        <begin position="70"/>
        <end position="111"/>
    </location>
</feature>
<dbReference type="AlphaFoldDB" id="A0A452T0I1"/>
<evidence type="ECO:0000259" key="3">
    <source>
        <dbReference type="Pfam" id="PF02874"/>
    </source>
</evidence>
<dbReference type="InterPro" id="IPR036121">
    <property type="entry name" value="ATPase_F1/V1/A1_a/bsu_N_sf"/>
</dbReference>
<dbReference type="GeneTree" id="ENSGT00550000074846"/>
<organism evidence="4">
    <name type="scientific">Ursus maritimus</name>
    <name type="common">Polar bear</name>
    <name type="synonym">Thalarctos maritimus</name>
    <dbReference type="NCBI Taxonomy" id="29073"/>
    <lineage>
        <taxon>Eukaryota</taxon>
        <taxon>Metazoa</taxon>
        <taxon>Chordata</taxon>
        <taxon>Craniata</taxon>
        <taxon>Vertebrata</taxon>
        <taxon>Euteleostomi</taxon>
        <taxon>Mammalia</taxon>
        <taxon>Eutheria</taxon>
        <taxon>Laurasiatheria</taxon>
        <taxon>Carnivora</taxon>
        <taxon>Caniformia</taxon>
        <taxon>Ursidae</taxon>
        <taxon>Ursus</taxon>
    </lineage>
</organism>
<dbReference type="InterPro" id="IPR023366">
    <property type="entry name" value="ATP_synth_asu-like_sf"/>
</dbReference>
<evidence type="ECO:0000256" key="1">
    <source>
        <dbReference type="ARBA" id="ARBA00008936"/>
    </source>
</evidence>
<dbReference type="SUPFAM" id="SSF50615">
    <property type="entry name" value="N-terminal domain of alpha and beta subunits of F1 ATP synthase"/>
    <property type="match status" value="1"/>
</dbReference>
<keyword evidence="2" id="KW-0813">Transport</keyword>
<dbReference type="InterPro" id="IPR005294">
    <property type="entry name" value="ATP_synth_F1_asu"/>
</dbReference>
<dbReference type="GO" id="GO:0005524">
    <property type="term" value="F:ATP binding"/>
    <property type="evidence" value="ECO:0007669"/>
    <property type="project" value="UniProtKB-KW"/>
</dbReference>
<comment type="similarity">
    <text evidence="1">Belongs to the ATPase alpha/beta chains family.</text>
</comment>
<reference evidence="4" key="1">
    <citation type="submission" date="2019-03" db="UniProtKB">
        <authorList>
            <consortium name="Ensembl"/>
        </authorList>
    </citation>
    <scope>IDENTIFICATION</scope>
</reference>
<protein>
    <recommendedName>
        <fullName evidence="3">ATPase F1/V1/A1 complex alpha/beta subunit N-terminal domain-containing protein</fullName>
    </recommendedName>
</protein>
<dbReference type="Pfam" id="PF02874">
    <property type="entry name" value="ATP-synt_ab_N"/>
    <property type="match status" value="1"/>
</dbReference>